<keyword evidence="2" id="KW-1185">Reference proteome</keyword>
<name>A0A0C2WI85_AMAMK</name>
<organism evidence="1 2">
    <name type="scientific">Amanita muscaria (strain Koide BX008)</name>
    <dbReference type="NCBI Taxonomy" id="946122"/>
    <lineage>
        <taxon>Eukaryota</taxon>
        <taxon>Fungi</taxon>
        <taxon>Dikarya</taxon>
        <taxon>Basidiomycota</taxon>
        <taxon>Agaricomycotina</taxon>
        <taxon>Agaricomycetes</taxon>
        <taxon>Agaricomycetidae</taxon>
        <taxon>Agaricales</taxon>
        <taxon>Pluteineae</taxon>
        <taxon>Amanitaceae</taxon>
        <taxon>Amanita</taxon>
    </lineage>
</organism>
<protein>
    <submittedName>
        <fullName evidence="1">Uncharacterized protein</fullName>
    </submittedName>
</protein>
<dbReference type="EMBL" id="KN818287">
    <property type="protein sequence ID" value="KIL61212.1"/>
    <property type="molecule type" value="Genomic_DNA"/>
</dbReference>
<feature type="non-terminal residue" evidence="1">
    <location>
        <position position="98"/>
    </location>
</feature>
<reference evidence="1 2" key="1">
    <citation type="submission" date="2014-04" db="EMBL/GenBank/DDBJ databases">
        <title>Evolutionary Origins and Diversification of the Mycorrhizal Mutualists.</title>
        <authorList>
            <consortium name="DOE Joint Genome Institute"/>
            <consortium name="Mycorrhizal Genomics Consortium"/>
            <person name="Kohler A."/>
            <person name="Kuo A."/>
            <person name="Nagy L.G."/>
            <person name="Floudas D."/>
            <person name="Copeland A."/>
            <person name="Barry K.W."/>
            <person name="Cichocki N."/>
            <person name="Veneault-Fourrey C."/>
            <person name="LaButti K."/>
            <person name="Lindquist E.A."/>
            <person name="Lipzen A."/>
            <person name="Lundell T."/>
            <person name="Morin E."/>
            <person name="Murat C."/>
            <person name="Riley R."/>
            <person name="Ohm R."/>
            <person name="Sun H."/>
            <person name="Tunlid A."/>
            <person name="Henrissat B."/>
            <person name="Grigoriev I.V."/>
            <person name="Hibbett D.S."/>
            <person name="Martin F."/>
        </authorList>
    </citation>
    <scope>NUCLEOTIDE SEQUENCE [LARGE SCALE GENOMIC DNA]</scope>
    <source>
        <strain evidence="1 2">Koide BX008</strain>
    </source>
</reference>
<proteinExistence type="predicted"/>
<accession>A0A0C2WI85</accession>
<dbReference type="InParanoid" id="A0A0C2WI85"/>
<evidence type="ECO:0000313" key="2">
    <source>
        <dbReference type="Proteomes" id="UP000054549"/>
    </source>
</evidence>
<sequence length="98" mass="10830">MRLASFFSDVSCRVYEGGHESVAARKAVKVNRVSNQISADIRLSFPTPFLWSINFSSLVFLPVASNLCQGGFFNHQPCPNEIGLPLSATHSSNISWRD</sequence>
<dbReference type="HOGENOM" id="CLU_2339045_0_0_1"/>
<dbReference type="Proteomes" id="UP000054549">
    <property type="component" value="Unassembled WGS sequence"/>
</dbReference>
<evidence type="ECO:0000313" key="1">
    <source>
        <dbReference type="EMBL" id="KIL61212.1"/>
    </source>
</evidence>
<gene>
    <name evidence="1" type="ORF">M378DRAFT_167193</name>
</gene>
<dbReference type="AlphaFoldDB" id="A0A0C2WI85"/>